<feature type="transmembrane region" description="Helical" evidence="9">
    <location>
        <begin position="145"/>
        <end position="165"/>
    </location>
</feature>
<dbReference type="Gene3D" id="1.20.1530.20">
    <property type="match status" value="1"/>
</dbReference>
<dbReference type="InterPro" id="IPR038770">
    <property type="entry name" value="Na+/solute_symporter_sf"/>
</dbReference>
<sequence>MALSEIDVLVIALVAVSAPLLARGLSRWARVPIVVFELALGILIGPSLLGWVQPGVVSERLADFGLALLFFVAGNEIDFAVVRGRSGRRAATGWIVSLAAGVAVGLLIAPGEAAVVIGVALCSTALGALLPILRDADLLPTPFGRAVMAVGALGEFGPLVAISLFLGGRDIGLASIVLAVFVGIAGLAVFAAARVPHRRLHAVVTSTLHTSGQFAVRVIILILAGLVALSLVLDLDMLLGAFVAGVVWQLIMRNAPEPDRQQVESKVEGLAFGVFVPVFFVYTGVTFDLASLLGDARDALLVPVFLTLLLVVRGLPSMLSAPPGSSGRERVAMAFLGATGLPIIVAVTSIGVAEGILRPGLAAALVGAGMLSVLLYPLVGMALQGSRRRDVVRDPAADDQV</sequence>
<dbReference type="RefSeq" id="WP_330170488.1">
    <property type="nucleotide sequence ID" value="NZ_CP137080.1"/>
</dbReference>
<proteinExistence type="inferred from homology"/>
<dbReference type="EMBL" id="CP137080">
    <property type="protein sequence ID" value="WOQ69364.1"/>
    <property type="molecule type" value="Genomic_DNA"/>
</dbReference>
<feature type="transmembrane region" description="Helical" evidence="9">
    <location>
        <begin position="214"/>
        <end position="232"/>
    </location>
</feature>
<evidence type="ECO:0000259" key="10">
    <source>
        <dbReference type="Pfam" id="PF00999"/>
    </source>
</evidence>
<evidence type="ECO:0000256" key="1">
    <source>
        <dbReference type="ARBA" id="ARBA00004141"/>
    </source>
</evidence>
<feature type="transmembrane region" description="Helical" evidence="9">
    <location>
        <begin position="331"/>
        <end position="353"/>
    </location>
</feature>
<feature type="transmembrane region" description="Helical" evidence="9">
    <location>
        <begin position="267"/>
        <end position="287"/>
    </location>
</feature>
<evidence type="ECO:0000256" key="2">
    <source>
        <dbReference type="ARBA" id="ARBA00005551"/>
    </source>
</evidence>
<dbReference type="InterPro" id="IPR006153">
    <property type="entry name" value="Cation/H_exchanger_TM"/>
</dbReference>
<gene>
    <name evidence="11" type="ORF">RYJ27_11780</name>
</gene>
<evidence type="ECO:0000313" key="11">
    <source>
        <dbReference type="EMBL" id="WOQ69364.1"/>
    </source>
</evidence>
<dbReference type="AlphaFoldDB" id="A0AAU0MHA6"/>
<evidence type="ECO:0000256" key="3">
    <source>
        <dbReference type="ARBA" id="ARBA00022448"/>
    </source>
</evidence>
<dbReference type="GO" id="GO:0015297">
    <property type="term" value="F:antiporter activity"/>
    <property type="evidence" value="ECO:0007669"/>
    <property type="project" value="UniProtKB-KW"/>
</dbReference>
<feature type="transmembrane region" description="Helical" evidence="9">
    <location>
        <begin position="299"/>
        <end position="319"/>
    </location>
</feature>
<dbReference type="KEGG" id="mliy:RYJ27_11780"/>
<feature type="transmembrane region" description="Helical" evidence="9">
    <location>
        <begin position="34"/>
        <end position="52"/>
    </location>
</feature>
<feature type="transmembrane region" description="Helical" evidence="9">
    <location>
        <begin position="115"/>
        <end position="133"/>
    </location>
</feature>
<evidence type="ECO:0000256" key="6">
    <source>
        <dbReference type="ARBA" id="ARBA00022989"/>
    </source>
</evidence>
<evidence type="ECO:0000256" key="7">
    <source>
        <dbReference type="ARBA" id="ARBA00023065"/>
    </source>
</evidence>
<protein>
    <submittedName>
        <fullName evidence="11">Cation:proton antiporter</fullName>
    </submittedName>
</protein>
<feature type="transmembrane region" description="Helical" evidence="9">
    <location>
        <begin position="6"/>
        <end position="22"/>
    </location>
</feature>
<feature type="transmembrane region" description="Helical" evidence="9">
    <location>
        <begin position="91"/>
        <end position="109"/>
    </location>
</feature>
<feature type="domain" description="Cation/H+ exchanger transmembrane" evidence="10">
    <location>
        <begin position="17"/>
        <end position="378"/>
    </location>
</feature>
<dbReference type="GO" id="GO:1902600">
    <property type="term" value="P:proton transmembrane transport"/>
    <property type="evidence" value="ECO:0007669"/>
    <property type="project" value="InterPro"/>
</dbReference>
<accession>A0AAU0MHA6</accession>
<dbReference type="PANTHER" id="PTHR43562:SF1">
    <property type="entry name" value="NA(+)_H(+) ANTIPORTER YJBQ-RELATED"/>
    <property type="match status" value="1"/>
</dbReference>
<organism evidence="11 12">
    <name type="scientific">Microbacterium limosum</name>
    <dbReference type="NCBI Taxonomy" id="3079935"/>
    <lineage>
        <taxon>Bacteria</taxon>
        <taxon>Bacillati</taxon>
        <taxon>Actinomycetota</taxon>
        <taxon>Actinomycetes</taxon>
        <taxon>Micrococcales</taxon>
        <taxon>Microbacteriaceae</taxon>
        <taxon>Microbacterium</taxon>
    </lineage>
</organism>
<evidence type="ECO:0000256" key="8">
    <source>
        <dbReference type="ARBA" id="ARBA00023136"/>
    </source>
</evidence>
<evidence type="ECO:0000256" key="5">
    <source>
        <dbReference type="ARBA" id="ARBA00022692"/>
    </source>
</evidence>
<keyword evidence="8 9" id="KW-0472">Membrane</keyword>
<evidence type="ECO:0000256" key="4">
    <source>
        <dbReference type="ARBA" id="ARBA00022449"/>
    </source>
</evidence>
<comment type="similarity">
    <text evidence="2">Belongs to the monovalent cation:proton antiporter 2 (CPA2) transporter (TC 2.A.37) family.</text>
</comment>
<feature type="transmembrane region" description="Helical" evidence="9">
    <location>
        <begin position="171"/>
        <end position="193"/>
    </location>
</feature>
<keyword evidence="5 9" id="KW-0812">Transmembrane</keyword>
<feature type="transmembrane region" description="Helical" evidence="9">
    <location>
        <begin position="359"/>
        <end position="379"/>
    </location>
</feature>
<evidence type="ECO:0000313" key="12">
    <source>
        <dbReference type="Proteomes" id="UP001329313"/>
    </source>
</evidence>
<dbReference type="Proteomes" id="UP001329313">
    <property type="component" value="Chromosome"/>
</dbReference>
<keyword evidence="7" id="KW-0406">Ion transport</keyword>
<name>A0AAU0MHA6_9MICO</name>
<feature type="transmembrane region" description="Helical" evidence="9">
    <location>
        <begin position="64"/>
        <end position="82"/>
    </location>
</feature>
<keyword evidence="4" id="KW-0050">Antiport</keyword>
<reference evidence="11 12" key="1">
    <citation type="submission" date="2023-10" db="EMBL/GenBank/DDBJ databases">
        <title>Y20.</title>
        <authorList>
            <person name="Zhang G."/>
            <person name="Ding Y."/>
        </authorList>
    </citation>
    <scope>NUCLEOTIDE SEQUENCE [LARGE SCALE GENOMIC DNA]</scope>
    <source>
        <strain evidence="11 12">Y20</strain>
    </source>
</reference>
<comment type="subcellular location">
    <subcellularLocation>
        <location evidence="1">Membrane</location>
        <topology evidence="1">Multi-pass membrane protein</topology>
    </subcellularLocation>
</comment>
<keyword evidence="3" id="KW-0813">Transport</keyword>
<dbReference type="Pfam" id="PF00999">
    <property type="entry name" value="Na_H_Exchanger"/>
    <property type="match status" value="1"/>
</dbReference>
<keyword evidence="12" id="KW-1185">Reference proteome</keyword>
<dbReference type="GO" id="GO:0016020">
    <property type="term" value="C:membrane"/>
    <property type="evidence" value="ECO:0007669"/>
    <property type="project" value="UniProtKB-SubCell"/>
</dbReference>
<keyword evidence="6 9" id="KW-1133">Transmembrane helix</keyword>
<evidence type="ECO:0000256" key="9">
    <source>
        <dbReference type="SAM" id="Phobius"/>
    </source>
</evidence>
<dbReference type="PANTHER" id="PTHR43562">
    <property type="entry name" value="NAPA-TYPE SODIUM/HYDROGEN ANTIPORTER"/>
    <property type="match status" value="1"/>
</dbReference>